<proteinExistence type="predicted"/>
<evidence type="ECO:0000256" key="1">
    <source>
        <dbReference type="SAM" id="MobiDB-lite"/>
    </source>
</evidence>
<gene>
    <name evidence="2" type="ORF">NCTC13635_01750</name>
</gene>
<dbReference type="Proteomes" id="UP000282433">
    <property type="component" value="Chromosome"/>
</dbReference>
<dbReference type="AlphaFoldDB" id="A0A3S4ILY8"/>
<evidence type="ECO:0000313" key="2">
    <source>
        <dbReference type="EMBL" id="VEB01036.1"/>
    </source>
</evidence>
<feature type="region of interest" description="Disordered" evidence="1">
    <location>
        <begin position="138"/>
        <end position="159"/>
    </location>
</feature>
<accession>A0A3S4ILY8</accession>
<dbReference type="EMBL" id="LR134162">
    <property type="protein sequence ID" value="VEB01036.1"/>
    <property type="molecule type" value="Genomic_DNA"/>
</dbReference>
<sequence>MALLEAPDDILYENRLSMMLPDKPFVYCHFIPEEDERPSISLNRIYITSQAIEKIYAHSISARPMDVTKNPLLDQTRYIQQELTVLPQSEVLLEFIHYLVQSHTVFNEKLQSMAEPDKTQLFHHVLERLKEEGMLIENAQPDEGDIGSEASRKSQFAGE</sequence>
<evidence type="ECO:0000313" key="3">
    <source>
        <dbReference type="Proteomes" id="UP000282433"/>
    </source>
</evidence>
<organism evidence="2 3">
    <name type="scientific">Klebsiella pneumoniae</name>
    <dbReference type="NCBI Taxonomy" id="573"/>
    <lineage>
        <taxon>Bacteria</taxon>
        <taxon>Pseudomonadati</taxon>
        <taxon>Pseudomonadota</taxon>
        <taxon>Gammaproteobacteria</taxon>
        <taxon>Enterobacterales</taxon>
        <taxon>Enterobacteriaceae</taxon>
        <taxon>Klebsiella/Raoultella group</taxon>
        <taxon>Klebsiella</taxon>
        <taxon>Klebsiella pneumoniae complex</taxon>
    </lineage>
</organism>
<protein>
    <submittedName>
        <fullName evidence="2">Uncharacterized protein</fullName>
    </submittedName>
</protein>
<name>A0A3S4ILY8_KLEPN</name>
<reference evidence="2 3" key="1">
    <citation type="submission" date="2018-12" db="EMBL/GenBank/DDBJ databases">
        <authorList>
            <consortium name="Pathogen Informatics"/>
        </authorList>
    </citation>
    <scope>NUCLEOTIDE SEQUENCE [LARGE SCALE GENOMIC DNA]</scope>
    <source>
        <strain evidence="2 3">NCTC13635</strain>
    </source>
</reference>